<feature type="region of interest" description="Disordered" evidence="1">
    <location>
        <begin position="130"/>
        <end position="187"/>
    </location>
</feature>
<gene>
    <name evidence="2" type="ORF">UFOVP1323_29</name>
</gene>
<name>A0A6J5RJ71_9CAUD</name>
<reference evidence="2" key="1">
    <citation type="submission" date="2020-05" db="EMBL/GenBank/DDBJ databases">
        <authorList>
            <person name="Chiriac C."/>
            <person name="Salcher M."/>
            <person name="Ghai R."/>
            <person name="Kavagutti S V."/>
        </authorList>
    </citation>
    <scope>NUCLEOTIDE SEQUENCE</scope>
</reference>
<evidence type="ECO:0000256" key="1">
    <source>
        <dbReference type="SAM" id="MobiDB-lite"/>
    </source>
</evidence>
<evidence type="ECO:0000313" key="2">
    <source>
        <dbReference type="EMBL" id="CAB4197463.1"/>
    </source>
</evidence>
<organism evidence="2">
    <name type="scientific">uncultured Caudovirales phage</name>
    <dbReference type="NCBI Taxonomy" id="2100421"/>
    <lineage>
        <taxon>Viruses</taxon>
        <taxon>Duplodnaviria</taxon>
        <taxon>Heunggongvirae</taxon>
        <taxon>Uroviricota</taxon>
        <taxon>Caudoviricetes</taxon>
        <taxon>Peduoviridae</taxon>
        <taxon>Maltschvirus</taxon>
        <taxon>Maltschvirus maltsch</taxon>
    </lineage>
</organism>
<feature type="compositionally biased region" description="Polar residues" evidence="1">
    <location>
        <begin position="176"/>
        <end position="187"/>
    </location>
</feature>
<protein>
    <submittedName>
        <fullName evidence="2">Uncharacterized protein</fullName>
    </submittedName>
</protein>
<feature type="region of interest" description="Disordered" evidence="1">
    <location>
        <begin position="214"/>
        <end position="239"/>
    </location>
</feature>
<sequence>MVVSTRLTAPNYKIFEPDSLDAIYAKGNLDPIMGGISYAFGSAHKQEAANNQSSYLESQDKFNRMAAALDAMEIDSKTKQEAMKLGIGLIKEGEDPTKILGAGNVYANPADSSLPALKRGELQASINQKNSAASASGKEGYDTVQTVTTPPGSNQTVTVTQRRKPGVLETGAGKVNPTTSTPVQSNANAGAVNAQQIQARAEAAVGRGAKIIDQSPSGHTLWQGPKGTATFKPDGTMVR</sequence>
<proteinExistence type="predicted"/>
<accession>A0A6J5RJ71</accession>
<feature type="compositionally biased region" description="Polar residues" evidence="1">
    <location>
        <begin position="143"/>
        <end position="160"/>
    </location>
</feature>
<dbReference type="EMBL" id="LR797264">
    <property type="protein sequence ID" value="CAB4197463.1"/>
    <property type="molecule type" value="Genomic_DNA"/>
</dbReference>